<dbReference type="Pfam" id="PF01427">
    <property type="entry name" value="Peptidase_M15"/>
    <property type="match status" value="1"/>
</dbReference>
<feature type="binding site" evidence="9">
    <location>
        <position position="94"/>
    </location>
    <ligand>
        <name>Zn(2+)</name>
        <dbReference type="ChEBI" id="CHEBI:29105"/>
        <note>catalytic</note>
    </ligand>
</feature>
<evidence type="ECO:0000256" key="8">
    <source>
        <dbReference type="ARBA" id="ARBA00023316"/>
    </source>
</evidence>
<dbReference type="EC" id="3.4.13.22" evidence="9"/>
<feature type="site" description="Transition state stabilizer" evidence="9">
    <location>
        <position position="67"/>
    </location>
</feature>
<feature type="binding site" evidence="9">
    <location>
        <position position="101"/>
    </location>
    <ligand>
        <name>Zn(2+)</name>
        <dbReference type="ChEBI" id="CHEBI:29105"/>
        <note>catalytic</note>
    </ligand>
</feature>
<dbReference type="eggNOG" id="COG2173">
    <property type="taxonomic scope" value="Bacteria"/>
</dbReference>
<protein>
    <recommendedName>
        <fullName evidence="9">D-alanyl-D-alanine dipeptidase</fullName>
        <shortName evidence="9">D-Ala-D-Ala dipeptidase</shortName>
        <ecNumber evidence="9">3.4.13.22</ecNumber>
    </recommendedName>
</protein>
<dbReference type="InParanoid" id="F1Z3X4"/>
<dbReference type="STRING" id="983920.Y88_1783"/>
<feature type="active site" description="Proton donor/acceptor" evidence="9">
    <location>
        <position position="158"/>
    </location>
</feature>
<accession>F1Z3X4</accession>
<keyword evidence="6 9" id="KW-0224">Dipeptidase</keyword>
<organism evidence="10 11">
    <name type="scientific">Novosphingobium nitrogenifigens DSM 19370</name>
    <dbReference type="NCBI Taxonomy" id="983920"/>
    <lineage>
        <taxon>Bacteria</taxon>
        <taxon>Pseudomonadati</taxon>
        <taxon>Pseudomonadota</taxon>
        <taxon>Alphaproteobacteria</taxon>
        <taxon>Sphingomonadales</taxon>
        <taxon>Sphingomonadaceae</taxon>
        <taxon>Novosphingobium</taxon>
    </lineage>
</organism>
<evidence type="ECO:0000256" key="4">
    <source>
        <dbReference type="ARBA" id="ARBA00022801"/>
    </source>
</evidence>
<keyword evidence="3 9" id="KW-0479">Metal-binding</keyword>
<evidence type="ECO:0000313" key="11">
    <source>
        <dbReference type="Proteomes" id="UP000004728"/>
    </source>
</evidence>
<evidence type="ECO:0000313" key="10">
    <source>
        <dbReference type="EMBL" id="EGD60702.1"/>
    </source>
</evidence>
<dbReference type="PANTHER" id="PTHR43126">
    <property type="entry name" value="D-ALANYL-D-ALANINE DIPEPTIDASE"/>
    <property type="match status" value="1"/>
</dbReference>
<sequence length="179" mass="19941">MHAPLRPVRHHAVDIRLAYATPDNFTGQVIYEDVPAMLHHHAADALDRAAERAWAQGWRIGLLDAYRPGAAQERLWSIRPDPMYVADPAIGSDHTRGIAVDVTLIDAGGMVLDMGSDFDEASERSHHGYAGLDPVALHNRTTLLTLMEEAGFCRHPYEWWHYALPAAQSYPLLHTIGAY</sequence>
<dbReference type="InterPro" id="IPR009045">
    <property type="entry name" value="Zn_M74/Hedgehog-like"/>
</dbReference>
<gene>
    <name evidence="9" type="primary">ddpX</name>
    <name evidence="10" type="ORF">Y88_1783</name>
</gene>
<dbReference type="PIRSF" id="PIRSF026671">
    <property type="entry name" value="AA_dipeptidase"/>
    <property type="match status" value="1"/>
</dbReference>
<comment type="cofactor">
    <cofactor evidence="9">
        <name>Zn(2+)</name>
        <dbReference type="ChEBI" id="CHEBI:29105"/>
    </cofactor>
    <text evidence="9">Binds 1 zinc ion per subunit.</text>
</comment>
<dbReference type="NCBIfam" id="NF007557">
    <property type="entry name" value="PRK10178.1"/>
    <property type="match status" value="1"/>
</dbReference>
<keyword evidence="7 9" id="KW-0482">Metalloprotease</keyword>
<evidence type="ECO:0000256" key="7">
    <source>
        <dbReference type="ARBA" id="ARBA00023049"/>
    </source>
</evidence>
<dbReference type="RefSeq" id="WP_008068634.1">
    <property type="nucleotide sequence ID" value="NZ_AQWK01000010.1"/>
</dbReference>
<comment type="function">
    <text evidence="9">Catalyzes hydrolysis of the D-alanyl-D-alanine dipeptide.</text>
</comment>
<evidence type="ECO:0000256" key="1">
    <source>
        <dbReference type="ARBA" id="ARBA00001362"/>
    </source>
</evidence>
<dbReference type="SUPFAM" id="SSF55166">
    <property type="entry name" value="Hedgehog/DD-peptidase"/>
    <property type="match status" value="1"/>
</dbReference>
<dbReference type="GO" id="GO:0160237">
    <property type="term" value="F:D-Ala-D-Ala dipeptidase activity"/>
    <property type="evidence" value="ECO:0007669"/>
    <property type="project" value="UniProtKB-EC"/>
</dbReference>
<name>F1Z3X4_9SPHN</name>
<dbReference type="CDD" id="cd14840">
    <property type="entry name" value="D-Ala-D-Ala_dipeptidase_Aad"/>
    <property type="match status" value="1"/>
</dbReference>
<keyword evidence="4 9" id="KW-0378">Hydrolase</keyword>
<comment type="catalytic activity">
    <reaction evidence="1 9">
        <text>D-alanyl-D-alanine + H2O = 2 D-alanine</text>
        <dbReference type="Rhea" id="RHEA:20661"/>
        <dbReference type="ChEBI" id="CHEBI:15377"/>
        <dbReference type="ChEBI" id="CHEBI:57416"/>
        <dbReference type="ChEBI" id="CHEBI:57822"/>
        <dbReference type="EC" id="3.4.13.22"/>
    </reaction>
</comment>
<evidence type="ECO:0000256" key="9">
    <source>
        <dbReference type="HAMAP-Rule" id="MF_01924"/>
    </source>
</evidence>
<evidence type="ECO:0000256" key="5">
    <source>
        <dbReference type="ARBA" id="ARBA00022833"/>
    </source>
</evidence>
<reference evidence="10 11" key="1">
    <citation type="journal article" date="2012" name="J. Bacteriol.">
        <title>Draft Genome Sequence of Novosphingobium nitrogenifigens Y88T.</title>
        <authorList>
            <person name="Strabala T.J."/>
            <person name="Macdonald L."/>
            <person name="Liu V."/>
            <person name="Smit A.M."/>
        </authorList>
    </citation>
    <scope>NUCLEOTIDE SEQUENCE [LARGE SCALE GENOMIC DNA]</scope>
    <source>
        <strain evidence="10 11">DSM 19370</strain>
    </source>
</reference>
<dbReference type="GO" id="GO:0006508">
    <property type="term" value="P:proteolysis"/>
    <property type="evidence" value="ECO:0007669"/>
    <property type="project" value="UniProtKB-KW"/>
</dbReference>
<feature type="binding site" evidence="9">
    <location>
        <position position="161"/>
    </location>
    <ligand>
        <name>Zn(2+)</name>
        <dbReference type="ChEBI" id="CHEBI:29105"/>
        <note>catalytic</note>
    </ligand>
</feature>
<evidence type="ECO:0000256" key="6">
    <source>
        <dbReference type="ARBA" id="ARBA00022997"/>
    </source>
</evidence>
<dbReference type="GO" id="GO:0008237">
    <property type="term" value="F:metallopeptidase activity"/>
    <property type="evidence" value="ECO:0007669"/>
    <property type="project" value="UniProtKB-KW"/>
</dbReference>
<comment type="similarity">
    <text evidence="9">Belongs to the peptidase M15D family.</text>
</comment>
<dbReference type="PANTHER" id="PTHR43126:SF1">
    <property type="entry name" value="D-ALANYL-D-ALANINE DIPEPTIDASE"/>
    <property type="match status" value="1"/>
</dbReference>
<keyword evidence="2 9" id="KW-0645">Protease</keyword>
<dbReference type="HOGENOM" id="CLU_060744_1_2_5"/>
<keyword evidence="11" id="KW-1185">Reference proteome</keyword>
<dbReference type="GO" id="GO:0071555">
    <property type="term" value="P:cell wall organization"/>
    <property type="evidence" value="ECO:0007669"/>
    <property type="project" value="UniProtKB-KW"/>
</dbReference>
<dbReference type="HAMAP" id="MF_01924">
    <property type="entry name" value="A_A_dipeptidase"/>
    <property type="match status" value="1"/>
</dbReference>
<keyword evidence="5 9" id="KW-0862">Zinc</keyword>
<evidence type="ECO:0000256" key="2">
    <source>
        <dbReference type="ARBA" id="ARBA00022670"/>
    </source>
</evidence>
<proteinExistence type="inferred from homology"/>
<evidence type="ECO:0000256" key="3">
    <source>
        <dbReference type="ARBA" id="ARBA00022723"/>
    </source>
</evidence>
<dbReference type="EMBL" id="AEWJ01000013">
    <property type="protein sequence ID" value="EGD60702.1"/>
    <property type="molecule type" value="Genomic_DNA"/>
</dbReference>
<dbReference type="AlphaFoldDB" id="F1Z3X4"/>
<comment type="caution">
    <text evidence="10">The sequence shown here is derived from an EMBL/GenBank/DDBJ whole genome shotgun (WGS) entry which is preliminary data.</text>
</comment>
<dbReference type="GO" id="GO:0008270">
    <property type="term" value="F:zinc ion binding"/>
    <property type="evidence" value="ECO:0007669"/>
    <property type="project" value="UniProtKB-UniRule"/>
</dbReference>
<dbReference type="FunCoup" id="F1Z3X4">
    <property type="interactions" value="91"/>
</dbReference>
<dbReference type="Gene3D" id="3.30.1380.10">
    <property type="match status" value="1"/>
</dbReference>
<dbReference type="OrthoDB" id="9801430at2"/>
<keyword evidence="8" id="KW-0961">Cell wall biogenesis/degradation</keyword>
<dbReference type="InterPro" id="IPR000755">
    <property type="entry name" value="A_A_dipeptidase"/>
</dbReference>
<dbReference type="Proteomes" id="UP000004728">
    <property type="component" value="Unassembled WGS sequence"/>
</dbReference>